<dbReference type="AlphaFoldDB" id="A0A1G2L6S3"/>
<proteinExistence type="predicted"/>
<name>A0A1G2L6S3_9BACT</name>
<sequence>MARRNNIQEIGMQIMCMEPERKAAEHLNSQRGARSTIVLCGSVSEVLARITEEGGDPYKIGVIPKTEITQDFLFVLEESATLQIVCEWRLPLRVHLA</sequence>
<organism evidence="1 2">
    <name type="scientific">Candidatus Sungbacteria bacterium RIFCSPLOWO2_01_FULL_54_21</name>
    <dbReference type="NCBI Taxonomy" id="1802279"/>
    <lineage>
        <taxon>Bacteria</taxon>
        <taxon>Candidatus Sungiibacteriota</taxon>
    </lineage>
</organism>
<dbReference type="EMBL" id="MHQR01000020">
    <property type="protein sequence ID" value="OHA07353.1"/>
    <property type="molecule type" value="Genomic_DNA"/>
</dbReference>
<protein>
    <submittedName>
        <fullName evidence="1">Uncharacterized protein</fullName>
    </submittedName>
</protein>
<accession>A0A1G2L6S3</accession>
<gene>
    <name evidence="1" type="ORF">A3B34_02770</name>
</gene>
<reference evidence="1 2" key="1">
    <citation type="journal article" date="2016" name="Nat. Commun.">
        <title>Thousands of microbial genomes shed light on interconnected biogeochemical processes in an aquifer system.</title>
        <authorList>
            <person name="Anantharaman K."/>
            <person name="Brown C.T."/>
            <person name="Hug L.A."/>
            <person name="Sharon I."/>
            <person name="Castelle C.J."/>
            <person name="Probst A.J."/>
            <person name="Thomas B.C."/>
            <person name="Singh A."/>
            <person name="Wilkins M.J."/>
            <person name="Karaoz U."/>
            <person name="Brodie E.L."/>
            <person name="Williams K.H."/>
            <person name="Hubbard S.S."/>
            <person name="Banfield J.F."/>
        </authorList>
    </citation>
    <scope>NUCLEOTIDE SEQUENCE [LARGE SCALE GENOMIC DNA]</scope>
</reference>
<evidence type="ECO:0000313" key="2">
    <source>
        <dbReference type="Proteomes" id="UP000176510"/>
    </source>
</evidence>
<dbReference type="Proteomes" id="UP000176510">
    <property type="component" value="Unassembled WGS sequence"/>
</dbReference>
<evidence type="ECO:0000313" key="1">
    <source>
        <dbReference type="EMBL" id="OHA07353.1"/>
    </source>
</evidence>
<comment type="caution">
    <text evidence="1">The sequence shown here is derived from an EMBL/GenBank/DDBJ whole genome shotgun (WGS) entry which is preliminary data.</text>
</comment>